<comment type="caution">
    <text evidence="2">The sequence shown here is derived from an EMBL/GenBank/DDBJ whole genome shotgun (WGS) entry which is preliminary data.</text>
</comment>
<proteinExistence type="predicted"/>
<dbReference type="OrthoDB" id="3213216at2"/>
<dbReference type="InterPro" id="IPR034660">
    <property type="entry name" value="DinB/YfiT-like"/>
</dbReference>
<dbReference type="InterPro" id="IPR024344">
    <property type="entry name" value="MDMPI_metal-binding"/>
</dbReference>
<dbReference type="SUPFAM" id="SSF109854">
    <property type="entry name" value="DinB/YfiT-like putative metalloenzymes"/>
    <property type="match status" value="1"/>
</dbReference>
<name>A0A4Q4ZEY6_9ACTN</name>
<dbReference type="Pfam" id="PF11716">
    <property type="entry name" value="MDMPI_N"/>
    <property type="match status" value="1"/>
</dbReference>
<evidence type="ECO:0000313" key="3">
    <source>
        <dbReference type="Proteomes" id="UP000295198"/>
    </source>
</evidence>
<dbReference type="Proteomes" id="UP000295198">
    <property type="component" value="Unassembled WGS sequence"/>
</dbReference>
<feature type="domain" description="Mycothiol-dependent maleylpyruvate isomerase metal-binding" evidence="1">
    <location>
        <begin position="17"/>
        <end position="161"/>
    </location>
</feature>
<accession>A0A4Q4ZEY6</accession>
<dbReference type="RefSeq" id="WP_134716129.1">
    <property type="nucleotide sequence ID" value="NZ_SDKM01000010.1"/>
</dbReference>
<protein>
    <recommendedName>
        <fullName evidence="1">Mycothiol-dependent maleylpyruvate isomerase metal-binding domain-containing protein</fullName>
    </recommendedName>
</protein>
<keyword evidence="3" id="KW-1185">Reference proteome</keyword>
<reference evidence="2 3" key="1">
    <citation type="submission" date="2019-01" db="EMBL/GenBank/DDBJ databases">
        <title>Nocardioides guangzhouensis sp. nov., an actinobacterium isolated from soil.</title>
        <authorList>
            <person name="Fu Y."/>
            <person name="Cai Y."/>
            <person name="Lin Z."/>
            <person name="Chen P."/>
        </authorList>
    </citation>
    <scope>NUCLEOTIDE SEQUENCE [LARGE SCALE GENOMIC DNA]</scope>
    <source>
        <strain evidence="2 3">130</strain>
    </source>
</reference>
<dbReference type="GO" id="GO:0046872">
    <property type="term" value="F:metal ion binding"/>
    <property type="evidence" value="ECO:0007669"/>
    <property type="project" value="InterPro"/>
</dbReference>
<gene>
    <name evidence="2" type="ORF">EKO23_08350</name>
</gene>
<sequence>MEATLAPYVVTCAELTVALAARPEVAAVWEAESACAGMSVGGLTQHLLSQVRLLDELLGADPSGDGPITLEQHYERAAWAHTDLDSETNVGIREVSDERAGVGQAALLEAARDQLARLPERLAATREPDTVHLPWQGWSLRTGDFVVTRCMEMLVHGDDLAASVGVPTPEYPLPVVRPVLTLLTDVAVRRHGQTAVVRAFSRPQRAPAHVSAF</sequence>
<evidence type="ECO:0000259" key="1">
    <source>
        <dbReference type="Pfam" id="PF11716"/>
    </source>
</evidence>
<organism evidence="2 3">
    <name type="scientific">Nocardioides guangzhouensis</name>
    <dbReference type="NCBI Taxonomy" id="2497878"/>
    <lineage>
        <taxon>Bacteria</taxon>
        <taxon>Bacillati</taxon>
        <taxon>Actinomycetota</taxon>
        <taxon>Actinomycetes</taxon>
        <taxon>Propionibacteriales</taxon>
        <taxon>Nocardioidaceae</taxon>
        <taxon>Nocardioides</taxon>
    </lineage>
</organism>
<dbReference type="EMBL" id="SDKM01000010">
    <property type="protein sequence ID" value="RYP86672.1"/>
    <property type="molecule type" value="Genomic_DNA"/>
</dbReference>
<dbReference type="Gene3D" id="1.20.120.450">
    <property type="entry name" value="dinb family like domain"/>
    <property type="match status" value="1"/>
</dbReference>
<dbReference type="AlphaFoldDB" id="A0A4Q4ZEY6"/>
<evidence type="ECO:0000313" key="2">
    <source>
        <dbReference type="EMBL" id="RYP86672.1"/>
    </source>
</evidence>